<dbReference type="PROSITE" id="PS50190">
    <property type="entry name" value="SEC7"/>
    <property type="match status" value="1"/>
</dbReference>
<dbReference type="InterPro" id="IPR023394">
    <property type="entry name" value="Sec7_C_sf"/>
</dbReference>
<dbReference type="PANTHER" id="PTHR10663">
    <property type="entry name" value="GUANYL-NUCLEOTIDE EXCHANGE FACTOR"/>
    <property type="match status" value="1"/>
</dbReference>
<feature type="compositionally biased region" description="Polar residues" evidence="1">
    <location>
        <begin position="294"/>
        <end position="312"/>
    </location>
</feature>
<protein>
    <recommendedName>
        <fullName evidence="2">SEC7 domain-containing protein</fullName>
    </recommendedName>
</protein>
<feature type="region of interest" description="Disordered" evidence="1">
    <location>
        <begin position="97"/>
        <end position="151"/>
    </location>
</feature>
<dbReference type="SMART" id="SM00222">
    <property type="entry name" value="Sec7"/>
    <property type="match status" value="1"/>
</dbReference>
<feature type="compositionally biased region" description="Low complexity" evidence="1">
    <location>
        <begin position="11"/>
        <end position="20"/>
    </location>
</feature>
<dbReference type="InterPro" id="IPR000904">
    <property type="entry name" value="Sec7_dom"/>
</dbReference>
<evidence type="ECO:0000313" key="4">
    <source>
        <dbReference type="Proteomes" id="UP001356427"/>
    </source>
</evidence>
<accession>A0AAN8LAC5</accession>
<proteinExistence type="predicted"/>
<dbReference type="CDD" id="cd00171">
    <property type="entry name" value="Sec7"/>
    <property type="match status" value="1"/>
</dbReference>
<dbReference type="GO" id="GO:0032012">
    <property type="term" value="P:regulation of ARF protein signal transduction"/>
    <property type="evidence" value="ECO:0007669"/>
    <property type="project" value="InterPro"/>
</dbReference>
<comment type="caution">
    <text evidence="3">The sequence shown here is derived from an EMBL/GenBank/DDBJ whole genome shotgun (WGS) entry which is preliminary data.</text>
</comment>
<keyword evidence="4" id="KW-1185">Reference proteome</keyword>
<dbReference type="PANTHER" id="PTHR10663:SF334">
    <property type="entry name" value="PH AND SEC7 DOMAIN-CONTAINING PROTEIN 1"/>
    <property type="match status" value="1"/>
</dbReference>
<reference evidence="3 4" key="1">
    <citation type="submission" date="2021-04" db="EMBL/GenBank/DDBJ databases">
        <authorList>
            <person name="De Guttry C."/>
            <person name="Zahm M."/>
            <person name="Klopp C."/>
            <person name="Cabau C."/>
            <person name="Louis A."/>
            <person name="Berthelot C."/>
            <person name="Parey E."/>
            <person name="Roest Crollius H."/>
            <person name="Montfort J."/>
            <person name="Robinson-Rechavi M."/>
            <person name="Bucao C."/>
            <person name="Bouchez O."/>
            <person name="Gislard M."/>
            <person name="Lluch J."/>
            <person name="Milhes M."/>
            <person name="Lampietro C."/>
            <person name="Lopez Roques C."/>
            <person name="Donnadieu C."/>
            <person name="Braasch I."/>
            <person name="Desvignes T."/>
            <person name="Postlethwait J."/>
            <person name="Bobe J."/>
            <person name="Wedekind C."/>
            <person name="Guiguen Y."/>
        </authorList>
    </citation>
    <scope>NUCLEOTIDE SEQUENCE [LARGE SCALE GENOMIC DNA]</scope>
    <source>
        <strain evidence="3">Cs_M1</strain>
        <tissue evidence="3">Blood</tissue>
    </source>
</reference>
<feature type="compositionally biased region" description="Polar residues" evidence="1">
    <location>
        <begin position="100"/>
        <end position="115"/>
    </location>
</feature>
<dbReference type="Pfam" id="PF01369">
    <property type="entry name" value="Sec7"/>
    <property type="match status" value="1"/>
</dbReference>
<dbReference type="Gene3D" id="1.10.1000.11">
    <property type="entry name" value="Arf Nucleotide-binding Site Opener,domain 2"/>
    <property type="match status" value="1"/>
</dbReference>
<gene>
    <name evidence="3" type="ORF">J4Q44_G00281030</name>
</gene>
<evidence type="ECO:0000256" key="1">
    <source>
        <dbReference type="SAM" id="MobiDB-lite"/>
    </source>
</evidence>
<sequence>MADTIEAATAPPSGQSSESPTPTPPTSLPLISANHEVQHVEVELVTPPPAVAGASPKTGIIRRTLKYSETDLDAVPMRCYRETDIDDVLLAEQEDADSAFGSNRSVKSTSGTGSSPLGVCPDESTSAEEEEVEGEEEEEEELEEEEEEVVSWASVRMQGDIKRQQQQQVISQLLKRPLDSFFDNLPALKSPILVSGPRLAGTSEDSFSRHFESIMESHRAKGTSYGSLDLDSEELLTSSTQTILTFDLPTLTPEIQGGQMICQSARQIVKLSFAPLAHCERGTSLSDSIVTVTGDSDATRAPSSERLSSSPDDTPLRGGGGRARMLGSSWYSNPTFSFPREKACLATDSELDQDLSELLGLGSSDTLTNGNRANGEAAKRLAKRLFTLDGFRKSDVARHLSKNNDFSRMVAEEYLHFFNFKGLTVDQALRGFLRQFSLMGETQERERVLAHFSRRYLHCNPKLIPSEDGVHTLTCAVMLLNTDLHGHNIGKRMSCTQFIGNLEGLNEGQDFSKDLLKHKGIRPIWAPSFRTHRRTSGCQMS</sequence>
<name>A0AAN8LAC5_9TELE</name>
<dbReference type="Proteomes" id="UP001356427">
    <property type="component" value="Unassembled WGS sequence"/>
</dbReference>
<evidence type="ECO:0000313" key="3">
    <source>
        <dbReference type="EMBL" id="KAK6302050.1"/>
    </source>
</evidence>
<dbReference type="AlphaFoldDB" id="A0AAN8LAC5"/>
<dbReference type="SUPFAM" id="SSF48425">
    <property type="entry name" value="Sec7 domain"/>
    <property type="match status" value="1"/>
</dbReference>
<dbReference type="GO" id="GO:0005085">
    <property type="term" value="F:guanyl-nucleotide exchange factor activity"/>
    <property type="evidence" value="ECO:0007669"/>
    <property type="project" value="InterPro"/>
</dbReference>
<evidence type="ECO:0000259" key="2">
    <source>
        <dbReference type="PROSITE" id="PS50190"/>
    </source>
</evidence>
<feature type="region of interest" description="Disordered" evidence="1">
    <location>
        <begin position="294"/>
        <end position="321"/>
    </location>
</feature>
<feature type="region of interest" description="Disordered" evidence="1">
    <location>
        <begin position="1"/>
        <end position="31"/>
    </location>
</feature>
<feature type="domain" description="SEC7" evidence="2">
    <location>
        <begin position="361"/>
        <end position="518"/>
    </location>
</feature>
<organism evidence="3 4">
    <name type="scientific">Coregonus suidteri</name>
    <dbReference type="NCBI Taxonomy" id="861788"/>
    <lineage>
        <taxon>Eukaryota</taxon>
        <taxon>Metazoa</taxon>
        <taxon>Chordata</taxon>
        <taxon>Craniata</taxon>
        <taxon>Vertebrata</taxon>
        <taxon>Euteleostomi</taxon>
        <taxon>Actinopterygii</taxon>
        <taxon>Neopterygii</taxon>
        <taxon>Teleostei</taxon>
        <taxon>Protacanthopterygii</taxon>
        <taxon>Salmoniformes</taxon>
        <taxon>Salmonidae</taxon>
        <taxon>Coregoninae</taxon>
        <taxon>Coregonus</taxon>
    </lineage>
</organism>
<dbReference type="EMBL" id="JAGTTL010000026">
    <property type="protein sequence ID" value="KAK6302050.1"/>
    <property type="molecule type" value="Genomic_DNA"/>
</dbReference>
<feature type="compositionally biased region" description="Acidic residues" evidence="1">
    <location>
        <begin position="125"/>
        <end position="149"/>
    </location>
</feature>
<dbReference type="InterPro" id="IPR035999">
    <property type="entry name" value="Sec7_dom_sf"/>
</dbReference>